<protein>
    <submittedName>
        <fullName evidence="10">Related to proteinase IV</fullName>
    </submittedName>
</protein>
<gene>
    <name evidence="10" type="ordered locus">DP2199</name>
</gene>
<dbReference type="GO" id="GO:0016020">
    <property type="term" value="C:membrane"/>
    <property type="evidence" value="ECO:0007669"/>
    <property type="project" value="UniProtKB-SubCell"/>
</dbReference>
<dbReference type="EMBL" id="CR522870">
    <property type="protein sequence ID" value="CAG36928.1"/>
    <property type="molecule type" value="Genomic_DNA"/>
</dbReference>
<dbReference type="KEGG" id="dps:DP2199"/>
<organism evidence="10 11">
    <name type="scientific">Desulfotalea psychrophila (strain LSv54 / DSM 12343)</name>
    <dbReference type="NCBI Taxonomy" id="177439"/>
    <lineage>
        <taxon>Bacteria</taxon>
        <taxon>Pseudomonadati</taxon>
        <taxon>Thermodesulfobacteriota</taxon>
        <taxon>Desulfobulbia</taxon>
        <taxon>Desulfobulbales</taxon>
        <taxon>Desulfocapsaceae</taxon>
        <taxon>Desulfotalea</taxon>
    </lineage>
</organism>
<dbReference type="CDD" id="cd07023">
    <property type="entry name" value="S49_Sppa_N_C"/>
    <property type="match status" value="1"/>
</dbReference>
<dbReference type="STRING" id="177439.DP2199"/>
<dbReference type="InterPro" id="IPR004635">
    <property type="entry name" value="Pept_S49_SppA"/>
</dbReference>
<feature type="transmembrane region" description="Helical" evidence="8">
    <location>
        <begin position="20"/>
        <end position="41"/>
    </location>
</feature>
<dbReference type="AlphaFoldDB" id="Q6AL47"/>
<sequence length="606" mass="67043">MLPAFIMKIFKFFIKTLNILRLLILNFFFWGIIIFSLVLFINKEEATLESNSILLLNLNGNIVEEKTALSPLTGLAGDYLNRAPKQEMRLRDIIRVIEQAAKDPKIVSIQLDTTKMGNAGFNSLKDISKALDLFKKSKKKIIAIQDNYSQKGYYLAAHADTIIMNPVGFVGVHGLSSYRLYFKRAIDKLFINYNVFLVGDYKSALEPFTRNSMSGRDKEQTRDWLTDLWGIYRNDIIAQRDLSDANMLYNYTHNLPELLAEVGGDSAKLAVQAGLVDKLLQRHQVSPYLKELSYNPENTVDFNQYLATIPPREYSSEKPTIAVAIAEGKILPGLQPAGVIGSESLIRIIKEARDDENIKALVLRINSGGGSAFASELIRQELLAFKAKGKTLIVSMGRLAASGGYWISADADQIWASPATITGSIGIFAAIPTFEKSLAHLGIYCDGVGTSPLAGATNISKPLTEPIKAALQISIKHGYRQFINIVSIGRGIEPEKVEAMAQGHVYSGKKALQLGLVDKLGNLSQAIEAAAIEAGIKDYNLIYLEKELSLQERVLQLFSAGLKSINTMTQISPEMAFFAEEVNKTQEFLKSPDPQGIYAYSGDYPY</sequence>
<evidence type="ECO:0000313" key="11">
    <source>
        <dbReference type="Proteomes" id="UP000000602"/>
    </source>
</evidence>
<dbReference type="PANTHER" id="PTHR33209">
    <property type="entry name" value="PROTEASE 4"/>
    <property type="match status" value="1"/>
</dbReference>
<reference evidence="11" key="1">
    <citation type="journal article" date="2004" name="Environ. Microbiol.">
        <title>The genome of Desulfotalea psychrophila, a sulfate-reducing bacterium from permanently cold Arctic sediments.</title>
        <authorList>
            <person name="Rabus R."/>
            <person name="Ruepp A."/>
            <person name="Frickey T."/>
            <person name="Rattei T."/>
            <person name="Fartmann B."/>
            <person name="Stark M."/>
            <person name="Bauer M."/>
            <person name="Zibat A."/>
            <person name="Lombardot T."/>
            <person name="Becker I."/>
            <person name="Amann J."/>
            <person name="Gellner K."/>
            <person name="Teeling H."/>
            <person name="Leuschner W.D."/>
            <person name="Gloeckner F.-O."/>
            <person name="Lupas A.N."/>
            <person name="Amann R."/>
            <person name="Klenk H.-P."/>
        </authorList>
    </citation>
    <scope>NUCLEOTIDE SEQUENCE [LARGE SCALE GENOMIC DNA]</scope>
    <source>
        <strain evidence="11">DSM 12343 / LSv54</strain>
    </source>
</reference>
<feature type="active site" description="Proton donor/acceptor" evidence="7">
    <location>
        <position position="202"/>
    </location>
</feature>
<keyword evidence="8" id="KW-0812">Transmembrane</keyword>
<keyword evidence="11" id="KW-1185">Reference proteome</keyword>
<feature type="domain" description="Peptidase S49" evidence="9">
    <location>
        <begin position="134"/>
        <end position="282"/>
    </location>
</feature>
<dbReference type="InterPro" id="IPR002142">
    <property type="entry name" value="Peptidase_S49"/>
</dbReference>
<keyword evidence="4" id="KW-0378">Hydrolase</keyword>
<feature type="domain" description="Peptidase S49" evidence="9">
    <location>
        <begin position="385"/>
        <end position="536"/>
    </location>
</feature>
<dbReference type="OrthoDB" id="9764363at2"/>
<name>Q6AL47_DESPS</name>
<keyword evidence="5" id="KW-0720">Serine protease</keyword>
<evidence type="ECO:0000313" key="10">
    <source>
        <dbReference type="EMBL" id="CAG36928.1"/>
    </source>
</evidence>
<evidence type="ECO:0000256" key="1">
    <source>
        <dbReference type="ARBA" id="ARBA00004370"/>
    </source>
</evidence>
<dbReference type="PANTHER" id="PTHR33209:SF1">
    <property type="entry name" value="PEPTIDASE S49 DOMAIN-CONTAINING PROTEIN"/>
    <property type="match status" value="1"/>
</dbReference>
<keyword evidence="8" id="KW-1133">Transmembrane helix</keyword>
<dbReference type="HOGENOM" id="CLU_008856_1_1_7"/>
<dbReference type="InterPro" id="IPR004634">
    <property type="entry name" value="Pept_S49_pIV"/>
</dbReference>
<dbReference type="Pfam" id="PF01343">
    <property type="entry name" value="Peptidase_S49"/>
    <property type="match status" value="2"/>
</dbReference>
<dbReference type="InterPro" id="IPR047217">
    <property type="entry name" value="S49_SppA_67K_type_N"/>
</dbReference>
<comment type="subcellular location">
    <subcellularLocation>
        <location evidence="1">Membrane</location>
    </subcellularLocation>
</comment>
<dbReference type="GO" id="GO:0008236">
    <property type="term" value="F:serine-type peptidase activity"/>
    <property type="evidence" value="ECO:0007669"/>
    <property type="project" value="UniProtKB-KW"/>
</dbReference>
<proteinExistence type="inferred from homology"/>
<dbReference type="RefSeq" id="WP_011189440.1">
    <property type="nucleotide sequence ID" value="NC_006138.1"/>
</dbReference>
<evidence type="ECO:0000256" key="7">
    <source>
        <dbReference type="PIRSR" id="PIRSR001217-1"/>
    </source>
</evidence>
<evidence type="ECO:0000259" key="9">
    <source>
        <dbReference type="Pfam" id="PF01343"/>
    </source>
</evidence>
<dbReference type="Proteomes" id="UP000000602">
    <property type="component" value="Chromosome"/>
</dbReference>
<evidence type="ECO:0000256" key="8">
    <source>
        <dbReference type="SAM" id="Phobius"/>
    </source>
</evidence>
<comment type="similarity">
    <text evidence="2">Belongs to the peptidase S49 family.</text>
</comment>
<keyword evidence="6 8" id="KW-0472">Membrane</keyword>
<dbReference type="InterPro" id="IPR029045">
    <property type="entry name" value="ClpP/crotonase-like_dom_sf"/>
</dbReference>
<dbReference type="eggNOG" id="COG0616">
    <property type="taxonomic scope" value="Bacteria"/>
</dbReference>
<evidence type="ECO:0000256" key="2">
    <source>
        <dbReference type="ARBA" id="ARBA00008683"/>
    </source>
</evidence>
<dbReference type="SUPFAM" id="SSF52096">
    <property type="entry name" value="ClpP/crotonase"/>
    <property type="match status" value="2"/>
</dbReference>
<accession>Q6AL47</accession>
<keyword evidence="3" id="KW-0645">Protease</keyword>
<evidence type="ECO:0000256" key="6">
    <source>
        <dbReference type="ARBA" id="ARBA00023136"/>
    </source>
</evidence>
<dbReference type="CDD" id="cd07018">
    <property type="entry name" value="S49_SppA_67K_type"/>
    <property type="match status" value="1"/>
</dbReference>
<dbReference type="NCBIfam" id="TIGR00706">
    <property type="entry name" value="SppA_dom"/>
    <property type="match status" value="1"/>
</dbReference>
<evidence type="ECO:0000256" key="5">
    <source>
        <dbReference type="ARBA" id="ARBA00022825"/>
    </source>
</evidence>
<dbReference type="PIRSF" id="PIRSF001217">
    <property type="entry name" value="Protease_4_SppA"/>
    <property type="match status" value="1"/>
</dbReference>
<dbReference type="GO" id="GO:0006465">
    <property type="term" value="P:signal peptide processing"/>
    <property type="evidence" value="ECO:0007669"/>
    <property type="project" value="InterPro"/>
</dbReference>
<evidence type="ECO:0000256" key="4">
    <source>
        <dbReference type="ARBA" id="ARBA00022801"/>
    </source>
</evidence>
<dbReference type="Gene3D" id="6.20.330.10">
    <property type="match status" value="1"/>
</dbReference>
<dbReference type="Gene3D" id="3.90.226.10">
    <property type="entry name" value="2-enoyl-CoA Hydratase, Chain A, domain 1"/>
    <property type="match status" value="3"/>
</dbReference>
<dbReference type="InterPro" id="IPR047272">
    <property type="entry name" value="S49_SppA_C"/>
</dbReference>
<dbReference type="NCBIfam" id="TIGR00705">
    <property type="entry name" value="SppA_67K"/>
    <property type="match status" value="1"/>
</dbReference>
<feature type="active site" description="Nucleophile" evidence="7">
    <location>
        <position position="402"/>
    </location>
</feature>
<evidence type="ECO:0000256" key="3">
    <source>
        <dbReference type="ARBA" id="ARBA00022670"/>
    </source>
</evidence>